<dbReference type="InterPro" id="IPR050251">
    <property type="entry name" value="HpcH-HpaI_aldolase"/>
</dbReference>
<dbReference type="PANTHER" id="PTHR30502">
    <property type="entry name" value="2-KETO-3-DEOXY-L-RHAMNONATE ALDOLASE"/>
    <property type="match status" value="1"/>
</dbReference>
<dbReference type="EMBL" id="JBHTBQ010000001">
    <property type="protein sequence ID" value="MFC7418400.1"/>
    <property type="molecule type" value="Genomic_DNA"/>
</dbReference>
<comment type="similarity">
    <text evidence="1">Belongs to the HpcH/HpaI aldolase family.</text>
</comment>
<gene>
    <name evidence="5" type="ORF">ACFQNF_00715</name>
</gene>
<sequence>MDMPKNRFKQRMAKNQLQLGLFLGLANSISTEILAGCGFDFLLIDAEHSPNDLRSIQAQLQTIAAYPVSAMVRPPNHDTSLIKQLLAIGTQTLLIPMVETPQQARDLVAAVRYPPLGVRGVGIALERSARWTNIPDYFAQVAEQTCLIIQIESLLGIQNLDEILAIEGLDAVFLGPTDLAASMGYLNQSNHPEVQAAIKQALQQIHAAKKAAGIFSSDPALAKQYQAEGVSFLAIGADTIILRNACVNLLKERQKY</sequence>
<reference evidence="6" key="1">
    <citation type="journal article" date="2019" name="Int. J. Syst. Evol. Microbiol.">
        <title>The Global Catalogue of Microorganisms (GCM) 10K type strain sequencing project: providing services to taxonomists for standard genome sequencing and annotation.</title>
        <authorList>
            <consortium name="The Broad Institute Genomics Platform"/>
            <consortium name="The Broad Institute Genome Sequencing Center for Infectious Disease"/>
            <person name="Wu L."/>
            <person name="Ma J."/>
        </authorList>
    </citation>
    <scope>NUCLEOTIDE SEQUENCE [LARGE SCALE GENOMIC DNA]</scope>
    <source>
        <strain evidence="6">CCUG 62945</strain>
    </source>
</reference>
<dbReference type="Proteomes" id="UP001596473">
    <property type="component" value="Unassembled WGS sequence"/>
</dbReference>
<dbReference type="RefSeq" id="WP_380185361.1">
    <property type="nucleotide sequence ID" value="NZ_JBHTBQ010000001.1"/>
</dbReference>
<evidence type="ECO:0000256" key="1">
    <source>
        <dbReference type="ARBA" id="ARBA00005568"/>
    </source>
</evidence>
<dbReference type="InterPro" id="IPR005000">
    <property type="entry name" value="Aldolase/citrate-lyase_domain"/>
</dbReference>
<accession>A0ABW2QTZ8</accession>
<dbReference type="Gene3D" id="3.20.20.60">
    <property type="entry name" value="Phosphoenolpyruvate-binding domains"/>
    <property type="match status" value="1"/>
</dbReference>
<evidence type="ECO:0000256" key="2">
    <source>
        <dbReference type="ARBA" id="ARBA00022723"/>
    </source>
</evidence>
<feature type="domain" description="HpcH/HpaI aldolase/citrate lyase" evidence="4">
    <location>
        <begin position="18"/>
        <end position="245"/>
    </location>
</feature>
<keyword evidence="3 5" id="KW-0456">Lyase</keyword>
<dbReference type="SUPFAM" id="SSF51621">
    <property type="entry name" value="Phosphoenolpyruvate/pyruvate domain"/>
    <property type="match status" value="1"/>
</dbReference>
<evidence type="ECO:0000259" key="4">
    <source>
        <dbReference type="Pfam" id="PF03328"/>
    </source>
</evidence>
<evidence type="ECO:0000313" key="5">
    <source>
        <dbReference type="EMBL" id="MFC7418400.1"/>
    </source>
</evidence>
<name>A0ABW2QTZ8_9NEIS</name>
<proteinExistence type="inferred from homology"/>
<keyword evidence="2" id="KW-0479">Metal-binding</keyword>
<dbReference type="InterPro" id="IPR015813">
    <property type="entry name" value="Pyrv/PenolPyrv_kinase-like_dom"/>
</dbReference>
<protein>
    <submittedName>
        <fullName evidence="5">HpcH/HpaI aldolase/citrate lyase family protein</fullName>
    </submittedName>
</protein>
<dbReference type="InterPro" id="IPR040442">
    <property type="entry name" value="Pyrv_kinase-like_dom_sf"/>
</dbReference>
<organism evidence="5 6">
    <name type="scientific">Iodobacter arcticus</name>
    <dbReference type="NCBI Taxonomy" id="590593"/>
    <lineage>
        <taxon>Bacteria</taxon>
        <taxon>Pseudomonadati</taxon>
        <taxon>Pseudomonadota</taxon>
        <taxon>Betaproteobacteria</taxon>
        <taxon>Neisseriales</taxon>
        <taxon>Chitinibacteraceae</taxon>
        <taxon>Iodobacter</taxon>
    </lineage>
</organism>
<comment type="caution">
    <text evidence="5">The sequence shown here is derived from an EMBL/GenBank/DDBJ whole genome shotgun (WGS) entry which is preliminary data.</text>
</comment>
<keyword evidence="6" id="KW-1185">Reference proteome</keyword>
<evidence type="ECO:0000256" key="3">
    <source>
        <dbReference type="ARBA" id="ARBA00023239"/>
    </source>
</evidence>
<dbReference type="GO" id="GO:0016829">
    <property type="term" value="F:lyase activity"/>
    <property type="evidence" value="ECO:0007669"/>
    <property type="project" value="UniProtKB-KW"/>
</dbReference>
<dbReference type="PANTHER" id="PTHR30502:SF0">
    <property type="entry name" value="PHOSPHOENOLPYRUVATE CARBOXYLASE FAMILY PROTEIN"/>
    <property type="match status" value="1"/>
</dbReference>
<dbReference type="Pfam" id="PF03328">
    <property type="entry name" value="HpcH_HpaI"/>
    <property type="match status" value="1"/>
</dbReference>
<evidence type="ECO:0000313" key="6">
    <source>
        <dbReference type="Proteomes" id="UP001596473"/>
    </source>
</evidence>